<evidence type="ECO:0000256" key="5">
    <source>
        <dbReference type="SAM" id="Phobius"/>
    </source>
</evidence>
<dbReference type="EMBL" id="BMAT01001420">
    <property type="protein sequence ID" value="GFR85175.1"/>
    <property type="molecule type" value="Genomic_DNA"/>
</dbReference>
<dbReference type="PROSITE" id="PS50850">
    <property type="entry name" value="MFS"/>
    <property type="match status" value="1"/>
</dbReference>
<keyword evidence="4 5" id="KW-0472">Membrane</keyword>
<dbReference type="PANTHER" id="PTHR11662:SF399">
    <property type="entry name" value="FI19708P1-RELATED"/>
    <property type="match status" value="1"/>
</dbReference>
<dbReference type="GO" id="GO:0022857">
    <property type="term" value="F:transmembrane transporter activity"/>
    <property type="evidence" value="ECO:0007669"/>
    <property type="project" value="InterPro"/>
</dbReference>
<comment type="subcellular location">
    <subcellularLocation>
        <location evidence="1">Membrane</location>
        <topology evidence="1">Multi-pass membrane protein</topology>
    </subcellularLocation>
</comment>
<feature type="transmembrane region" description="Helical" evidence="5">
    <location>
        <begin position="228"/>
        <end position="252"/>
    </location>
</feature>
<feature type="transmembrane region" description="Helical" evidence="5">
    <location>
        <begin position="171"/>
        <end position="190"/>
    </location>
</feature>
<dbReference type="Pfam" id="PF07690">
    <property type="entry name" value="MFS_1"/>
    <property type="match status" value="1"/>
</dbReference>
<feature type="transmembrane region" description="Helical" evidence="5">
    <location>
        <begin position="140"/>
        <end position="159"/>
    </location>
</feature>
<protein>
    <submittedName>
        <fullName evidence="7">Vesicular glutamate transporter 1</fullName>
    </submittedName>
</protein>
<dbReference type="InterPro" id="IPR050382">
    <property type="entry name" value="MFS_Na/Anion_cotransporter"/>
</dbReference>
<dbReference type="InterPro" id="IPR011701">
    <property type="entry name" value="MFS"/>
</dbReference>
<keyword evidence="3 5" id="KW-1133">Transmembrane helix</keyword>
<dbReference type="FunFam" id="1.20.1250.20:FF:000532">
    <property type="entry name" value="SLC (SoLute Carrier) homolog"/>
    <property type="match status" value="1"/>
</dbReference>
<organism evidence="7 8">
    <name type="scientific">Elysia marginata</name>
    <dbReference type="NCBI Taxonomy" id="1093978"/>
    <lineage>
        <taxon>Eukaryota</taxon>
        <taxon>Metazoa</taxon>
        <taxon>Spiralia</taxon>
        <taxon>Lophotrochozoa</taxon>
        <taxon>Mollusca</taxon>
        <taxon>Gastropoda</taxon>
        <taxon>Heterobranchia</taxon>
        <taxon>Euthyneura</taxon>
        <taxon>Panpulmonata</taxon>
        <taxon>Sacoglossa</taxon>
        <taxon>Placobranchoidea</taxon>
        <taxon>Plakobranchidae</taxon>
        <taxon>Elysia</taxon>
    </lineage>
</organism>
<feature type="transmembrane region" description="Helical" evidence="5">
    <location>
        <begin position="80"/>
        <end position="102"/>
    </location>
</feature>
<reference evidence="7 8" key="1">
    <citation type="journal article" date="2021" name="Elife">
        <title>Chloroplast acquisition without the gene transfer in kleptoplastic sea slugs, Plakobranchus ocellatus.</title>
        <authorList>
            <person name="Maeda T."/>
            <person name="Takahashi S."/>
            <person name="Yoshida T."/>
            <person name="Shimamura S."/>
            <person name="Takaki Y."/>
            <person name="Nagai Y."/>
            <person name="Toyoda A."/>
            <person name="Suzuki Y."/>
            <person name="Arimoto A."/>
            <person name="Ishii H."/>
            <person name="Satoh N."/>
            <person name="Nishiyama T."/>
            <person name="Hasebe M."/>
            <person name="Maruyama T."/>
            <person name="Minagawa J."/>
            <person name="Obokata J."/>
            <person name="Shigenobu S."/>
        </authorList>
    </citation>
    <scope>NUCLEOTIDE SEQUENCE [LARGE SCALE GENOMIC DNA]</scope>
</reference>
<dbReference type="PANTHER" id="PTHR11662">
    <property type="entry name" value="SOLUTE CARRIER FAMILY 17"/>
    <property type="match status" value="1"/>
</dbReference>
<evidence type="ECO:0000256" key="3">
    <source>
        <dbReference type="ARBA" id="ARBA00022989"/>
    </source>
</evidence>
<dbReference type="SUPFAM" id="SSF103473">
    <property type="entry name" value="MFS general substrate transporter"/>
    <property type="match status" value="1"/>
</dbReference>
<keyword evidence="8" id="KW-1185">Reference proteome</keyword>
<gene>
    <name evidence="7" type="ORF">ElyMa_000689500</name>
</gene>
<evidence type="ECO:0000313" key="7">
    <source>
        <dbReference type="EMBL" id="GFR85175.1"/>
    </source>
</evidence>
<comment type="caution">
    <text evidence="7">The sequence shown here is derived from an EMBL/GenBank/DDBJ whole genome shotgun (WGS) entry which is preliminary data.</text>
</comment>
<dbReference type="InterPro" id="IPR036259">
    <property type="entry name" value="MFS_trans_sf"/>
</dbReference>
<evidence type="ECO:0000256" key="2">
    <source>
        <dbReference type="ARBA" id="ARBA00022692"/>
    </source>
</evidence>
<evidence type="ECO:0000259" key="6">
    <source>
        <dbReference type="PROSITE" id="PS50850"/>
    </source>
</evidence>
<feature type="domain" description="Major facilitator superfamily (MFS) profile" evidence="6">
    <location>
        <begin position="1"/>
        <end position="364"/>
    </location>
</feature>
<evidence type="ECO:0000256" key="4">
    <source>
        <dbReference type="ARBA" id="ARBA00023136"/>
    </source>
</evidence>
<sequence length="364" mass="40704">MTPGIPSTTALPLNATSHLLEPGDDGYCDFLGTKFKSHDGGEFTWDKQLQGLMLGSFFWGYLFLQIPGGVFSEKYGPCRVIFFTMLPVGLLGLISPACARISPWLFLMIRVLIGVAEGSLYSATHALWGRWSPPSERSRLVGISFSGGQFGNAMIFPIGGLLCSDLGWDSIFYITGGFCTLWCFVFWVLVYDSPSQNRRITTLERGYIQNHVTFKDNRLKPAVPWRSIFTCVPFWAILVAHTCGNYGLYMLLTQIPTYMKEVLKFDLKSNGVYSMLPYLTMWVCIAVSSIATDFIISREILSRTAARKLSSCIGVYVFGGIFYLIFAKGVEQDWATPKRHPAVSSPELKAMIRMSKRTVSDILI</sequence>
<dbReference type="Proteomes" id="UP000762676">
    <property type="component" value="Unassembled WGS sequence"/>
</dbReference>
<feature type="transmembrane region" description="Helical" evidence="5">
    <location>
        <begin position="272"/>
        <end position="296"/>
    </location>
</feature>
<dbReference type="AlphaFoldDB" id="A0AAV4GL81"/>
<keyword evidence="2 5" id="KW-0812">Transmembrane</keyword>
<dbReference type="Gene3D" id="1.20.1250.20">
    <property type="entry name" value="MFS general substrate transporter like domains"/>
    <property type="match status" value="2"/>
</dbReference>
<feature type="transmembrane region" description="Helical" evidence="5">
    <location>
        <begin position="308"/>
        <end position="326"/>
    </location>
</feature>
<feature type="transmembrane region" description="Helical" evidence="5">
    <location>
        <begin position="108"/>
        <end position="128"/>
    </location>
</feature>
<feature type="transmembrane region" description="Helical" evidence="5">
    <location>
        <begin position="49"/>
        <end position="68"/>
    </location>
</feature>
<name>A0AAV4GL81_9GAST</name>
<evidence type="ECO:0000313" key="8">
    <source>
        <dbReference type="Proteomes" id="UP000762676"/>
    </source>
</evidence>
<accession>A0AAV4GL81</accession>
<proteinExistence type="predicted"/>
<dbReference type="GO" id="GO:0006820">
    <property type="term" value="P:monoatomic anion transport"/>
    <property type="evidence" value="ECO:0007669"/>
    <property type="project" value="TreeGrafter"/>
</dbReference>
<evidence type="ECO:0000256" key="1">
    <source>
        <dbReference type="ARBA" id="ARBA00004141"/>
    </source>
</evidence>
<dbReference type="GO" id="GO:0016020">
    <property type="term" value="C:membrane"/>
    <property type="evidence" value="ECO:0007669"/>
    <property type="project" value="UniProtKB-SubCell"/>
</dbReference>
<dbReference type="InterPro" id="IPR020846">
    <property type="entry name" value="MFS_dom"/>
</dbReference>